<dbReference type="Proteomes" id="UP001141259">
    <property type="component" value="Unassembled WGS sequence"/>
</dbReference>
<dbReference type="EMBL" id="JANYMP010000038">
    <property type="protein sequence ID" value="MCS7483915.1"/>
    <property type="molecule type" value="Genomic_DNA"/>
</dbReference>
<evidence type="ECO:0000313" key="2">
    <source>
        <dbReference type="Proteomes" id="UP001141259"/>
    </source>
</evidence>
<proteinExistence type="predicted"/>
<comment type="caution">
    <text evidence="1">The sequence shown here is derived from an EMBL/GenBank/DDBJ whole genome shotgun (WGS) entry which is preliminary data.</text>
</comment>
<accession>A0A9X3AL55</accession>
<evidence type="ECO:0000313" key="1">
    <source>
        <dbReference type="EMBL" id="MCS7483915.1"/>
    </source>
</evidence>
<protein>
    <submittedName>
        <fullName evidence="1">Uncharacterized protein</fullName>
    </submittedName>
</protein>
<reference evidence="1" key="1">
    <citation type="submission" date="2022-08" db="EMBL/GenBank/DDBJ databases">
        <authorList>
            <person name="Tistechok S."/>
            <person name="Samborskyy M."/>
            <person name="Roman I."/>
        </authorList>
    </citation>
    <scope>NUCLEOTIDE SEQUENCE</scope>
    <source>
        <strain evidence="1">DSM 103496</strain>
    </source>
</reference>
<keyword evidence="2" id="KW-1185">Reference proteome</keyword>
<gene>
    <name evidence="1" type="ORF">NZH93_44380</name>
</gene>
<feature type="non-terminal residue" evidence="1">
    <location>
        <position position="1"/>
    </location>
</feature>
<dbReference type="RefSeq" id="WP_259629363.1">
    <property type="nucleotide sequence ID" value="NZ_JANYMP010000038.1"/>
</dbReference>
<name>A0A9X3AL55_9PSEU</name>
<sequence>WHRLDPTRGAVGRGGGGVMGFRSGGPGVLLGPVRGVAWVVPLVVECSVRVSRAGALPGVRPAKAQWVSRPMCVEEEIAALPGRYEVRLGVGRRGDRLAEVPRRGGAGGRSSRVLLARAWLWCVRRAGWSWCGR</sequence>
<dbReference type="AlphaFoldDB" id="A0A9X3AL55"/>
<organism evidence="1 2">
    <name type="scientific">Umezawaea endophytica</name>
    <dbReference type="NCBI Taxonomy" id="1654476"/>
    <lineage>
        <taxon>Bacteria</taxon>
        <taxon>Bacillati</taxon>
        <taxon>Actinomycetota</taxon>
        <taxon>Actinomycetes</taxon>
        <taxon>Pseudonocardiales</taxon>
        <taxon>Pseudonocardiaceae</taxon>
        <taxon>Umezawaea</taxon>
    </lineage>
</organism>